<feature type="signal peptide" evidence="1">
    <location>
        <begin position="1"/>
        <end position="19"/>
    </location>
</feature>
<evidence type="ECO:0000256" key="1">
    <source>
        <dbReference type="SAM" id="SignalP"/>
    </source>
</evidence>
<sequence length="129" mass="14237">MDFVLVLPLILAFISSGQSHTEVTEQATNSCYKLCPADDERVISPCSTISDVVCDCKEGYYNGGSNLGVKLCKPCKCQNCKEPIDNDDYKKKCLPCQREVAKGGRWEGDLTALPVSFTISLKTQKNCQF</sequence>
<keyword evidence="1" id="KW-0732">Signal</keyword>
<evidence type="ECO:0000313" key="3">
    <source>
        <dbReference type="Proteomes" id="UP001279410"/>
    </source>
</evidence>
<dbReference type="Proteomes" id="UP001279410">
    <property type="component" value="Unassembled WGS sequence"/>
</dbReference>
<dbReference type="Gene3D" id="2.10.50.10">
    <property type="entry name" value="Tumor Necrosis Factor Receptor, subunit A, domain 2"/>
    <property type="match status" value="1"/>
</dbReference>
<evidence type="ECO:0000313" key="2">
    <source>
        <dbReference type="EMBL" id="GLD74163.1"/>
    </source>
</evidence>
<dbReference type="EMBL" id="BRZM01002034">
    <property type="protein sequence ID" value="GLD74163.1"/>
    <property type="molecule type" value="Genomic_DNA"/>
</dbReference>
<reference evidence="2" key="1">
    <citation type="submission" date="2022-08" db="EMBL/GenBank/DDBJ databases">
        <title>Genome sequencing of akame (Lates japonicus).</title>
        <authorList>
            <person name="Hashiguchi Y."/>
            <person name="Takahashi H."/>
        </authorList>
    </citation>
    <scope>NUCLEOTIDE SEQUENCE</scope>
    <source>
        <strain evidence="2">Kochi</strain>
    </source>
</reference>
<protein>
    <submittedName>
        <fullName evidence="2">Uncharacterized protein</fullName>
    </submittedName>
</protein>
<comment type="caution">
    <text evidence="2">The sequence shown here is derived from an EMBL/GenBank/DDBJ whole genome shotgun (WGS) entry which is preliminary data.</text>
</comment>
<dbReference type="AlphaFoldDB" id="A0AAD3RM47"/>
<accession>A0AAD3RM47</accession>
<gene>
    <name evidence="2" type="ORF">AKAME5_002549100</name>
</gene>
<keyword evidence="3" id="KW-1185">Reference proteome</keyword>
<feature type="chain" id="PRO_5042208970" evidence="1">
    <location>
        <begin position="20"/>
        <end position="129"/>
    </location>
</feature>
<name>A0AAD3RM47_LATJO</name>
<organism evidence="2 3">
    <name type="scientific">Lates japonicus</name>
    <name type="common">Japanese lates</name>
    <dbReference type="NCBI Taxonomy" id="270547"/>
    <lineage>
        <taxon>Eukaryota</taxon>
        <taxon>Metazoa</taxon>
        <taxon>Chordata</taxon>
        <taxon>Craniata</taxon>
        <taxon>Vertebrata</taxon>
        <taxon>Euteleostomi</taxon>
        <taxon>Actinopterygii</taxon>
        <taxon>Neopterygii</taxon>
        <taxon>Teleostei</taxon>
        <taxon>Neoteleostei</taxon>
        <taxon>Acanthomorphata</taxon>
        <taxon>Carangaria</taxon>
        <taxon>Carangaria incertae sedis</taxon>
        <taxon>Centropomidae</taxon>
        <taxon>Lates</taxon>
    </lineage>
</organism>
<proteinExistence type="predicted"/>